<reference evidence="1 2" key="1">
    <citation type="journal article" date="2019" name="Nat. Ecol. Evol.">
        <title>Megaphylogeny resolves global patterns of mushroom evolution.</title>
        <authorList>
            <person name="Varga T."/>
            <person name="Krizsan K."/>
            <person name="Foldi C."/>
            <person name="Dima B."/>
            <person name="Sanchez-Garcia M."/>
            <person name="Sanchez-Ramirez S."/>
            <person name="Szollosi G.J."/>
            <person name="Szarkandi J.G."/>
            <person name="Papp V."/>
            <person name="Albert L."/>
            <person name="Andreopoulos W."/>
            <person name="Angelini C."/>
            <person name="Antonin V."/>
            <person name="Barry K.W."/>
            <person name="Bougher N.L."/>
            <person name="Buchanan P."/>
            <person name="Buyck B."/>
            <person name="Bense V."/>
            <person name="Catcheside P."/>
            <person name="Chovatia M."/>
            <person name="Cooper J."/>
            <person name="Damon W."/>
            <person name="Desjardin D."/>
            <person name="Finy P."/>
            <person name="Geml J."/>
            <person name="Haridas S."/>
            <person name="Hughes K."/>
            <person name="Justo A."/>
            <person name="Karasinski D."/>
            <person name="Kautmanova I."/>
            <person name="Kiss B."/>
            <person name="Kocsube S."/>
            <person name="Kotiranta H."/>
            <person name="LaButti K.M."/>
            <person name="Lechner B.E."/>
            <person name="Liimatainen K."/>
            <person name="Lipzen A."/>
            <person name="Lukacs Z."/>
            <person name="Mihaltcheva S."/>
            <person name="Morgado L.N."/>
            <person name="Niskanen T."/>
            <person name="Noordeloos M.E."/>
            <person name="Ohm R.A."/>
            <person name="Ortiz-Santana B."/>
            <person name="Ovrebo C."/>
            <person name="Racz N."/>
            <person name="Riley R."/>
            <person name="Savchenko A."/>
            <person name="Shiryaev A."/>
            <person name="Soop K."/>
            <person name="Spirin V."/>
            <person name="Szebenyi C."/>
            <person name="Tomsovsky M."/>
            <person name="Tulloss R.E."/>
            <person name="Uehling J."/>
            <person name="Grigoriev I.V."/>
            <person name="Vagvolgyi C."/>
            <person name="Papp T."/>
            <person name="Martin F.M."/>
            <person name="Miettinen O."/>
            <person name="Hibbett D.S."/>
            <person name="Nagy L.G."/>
        </authorList>
    </citation>
    <scope>NUCLEOTIDE SEQUENCE [LARGE SCALE GENOMIC DNA]</scope>
    <source>
        <strain evidence="1 2">NL-1719</strain>
    </source>
</reference>
<evidence type="ECO:0000313" key="1">
    <source>
        <dbReference type="EMBL" id="TFK58327.1"/>
    </source>
</evidence>
<name>A0ACD3A0B6_9AGAR</name>
<organism evidence="1 2">
    <name type="scientific">Pluteus cervinus</name>
    <dbReference type="NCBI Taxonomy" id="181527"/>
    <lineage>
        <taxon>Eukaryota</taxon>
        <taxon>Fungi</taxon>
        <taxon>Dikarya</taxon>
        <taxon>Basidiomycota</taxon>
        <taxon>Agaricomycotina</taxon>
        <taxon>Agaricomycetes</taxon>
        <taxon>Agaricomycetidae</taxon>
        <taxon>Agaricales</taxon>
        <taxon>Pluteineae</taxon>
        <taxon>Pluteaceae</taxon>
        <taxon>Pluteus</taxon>
    </lineage>
</organism>
<protein>
    <submittedName>
        <fullName evidence="1">Uncharacterized protein</fullName>
    </submittedName>
</protein>
<gene>
    <name evidence="1" type="ORF">BDN72DRAFT_866026</name>
</gene>
<keyword evidence="2" id="KW-1185">Reference proteome</keyword>
<proteinExistence type="predicted"/>
<dbReference type="EMBL" id="ML209444">
    <property type="protein sequence ID" value="TFK58327.1"/>
    <property type="molecule type" value="Genomic_DNA"/>
</dbReference>
<dbReference type="Proteomes" id="UP000308600">
    <property type="component" value="Unassembled WGS sequence"/>
</dbReference>
<accession>A0ACD3A0B6</accession>
<evidence type="ECO:0000313" key="2">
    <source>
        <dbReference type="Proteomes" id="UP000308600"/>
    </source>
</evidence>
<sequence length="234" mass="25861">MDGSEDRKKELGEGDMELSLAEERRVQHWTQVGTNVGRLRVTQHSCASLPPSRIHPQLLNPSINASSTAAAMYNNVAQTIAANRHPSDDARTALFQPSVQLTLIENAVLTGPVWTSFEREASGTDLAPKPPSNIAPRPGPLLEERLRRQTLSSFLAFKLTNSLATNLPVTFPPPTMSSKALTPSNNDLESLMTDQRKPRPPPSYSSTWFKMDIRSHLGYRGMDDGSEKHHRGLE</sequence>